<name>A0A5R9PZM2_9GAMM</name>
<dbReference type="RefSeq" id="WP_138482587.1">
    <property type="nucleotide sequence ID" value="NZ_PPSW01000023.1"/>
</dbReference>
<reference evidence="1 2" key="1">
    <citation type="submission" date="2018-01" db="EMBL/GenBank/DDBJ databases">
        <title>Co-occurrence of chitin degradation, pigmentation and bioactivity in marine Pseudoalteromonas.</title>
        <authorList>
            <person name="Paulsen S."/>
            <person name="Gram L."/>
            <person name="Machado H."/>
        </authorList>
    </citation>
    <scope>NUCLEOTIDE SEQUENCE [LARGE SCALE GENOMIC DNA]</scope>
    <source>
        <strain evidence="1 2">S3663</strain>
    </source>
</reference>
<dbReference type="EMBL" id="PPSW01000023">
    <property type="protein sequence ID" value="TLX46353.1"/>
    <property type="molecule type" value="Genomic_DNA"/>
</dbReference>
<dbReference type="AlphaFoldDB" id="A0A5R9PZM2"/>
<proteinExistence type="predicted"/>
<organism evidence="1 2">
    <name type="scientific">Pseudoalteromonas phenolica</name>
    <dbReference type="NCBI Taxonomy" id="161398"/>
    <lineage>
        <taxon>Bacteria</taxon>
        <taxon>Pseudomonadati</taxon>
        <taxon>Pseudomonadota</taxon>
        <taxon>Gammaproteobacteria</taxon>
        <taxon>Alteromonadales</taxon>
        <taxon>Pseudoalteromonadaceae</taxon>
        <taxon>Pseudoalteromonas</taxon>
    </lineage>
</organism>
<protein>
    <submittedName>
        <fullName evidence="1">Uncharacterized protein</fullName>
    </submittedName>
</protein>
<sequence length="630" mass="72750">MKKLIGISFFAIVLALFVFLNDEDMSVSEKVEIIQASNNEMPKNEEALKQTKQDTKEVHQYVPFPVNAPSKEECLDIDVKRNRLNDQFESDLDASAYRLLNQGDDPNDIADAIWDAYGWHKAQDWYYNARILQAIDAKQAFFKKLQNSDALLEKFTNLDQSIKLPNFERELEVIWSNYQFIDVEKAIIDGKSDEEILELLIQKFTSVPHTILNDPYVSPLSSLSLSLVKARRYSLAAKVLTKYPNLVRRDSRFESRLQVTILQEIGLAEVLKSEKISDVISLIKASNASKEAIYYPHVEMRFFNNEAVKETLLSLQKKGIDVNYIHTNDTKPEALNVNLNIPNRSLPADSQAKLDLCEVKKDWWQTRQLKHQALKQFEKSKFIEQLTTSPESSYCETMVDSFKGIESLVKQKDFKALSIIKNYIRENNITSLDAVSLEDFAGIKLSKLDRDVLVLLLSEQYLASNEYSHQEILNRFKAVNLTVSNEHLYILPMFIRNGDVVTLWLDEIAPSSEEVSLLLNSLSEEAYFDKFSLVEKKFGDTVKTTDLDYFYFFLKDFSGLSFSFGGNSASRQNQSFVEYFQQNGYRVEDHHRRVMFKHKESNAEDYRFLVNAFPDLEISTVPEYFEVNCL</sequence>
<accession>A0A5R9PZM2</accession>
<comment type="caution">
    <text evidence="1">The sequence shown here is derived from an EMBL/GenBank/DDBJ whole genome shotgun (WGS) entry which is preliminary data.</text>
</comment>
<gene>
    <name evidence="1" type="ORF">C1E24_14395</name>
</gene>
<dbReference type="Proteomes" id="UP000309186">
    <property type="component" value="Unassembled WGS sequence"/>
</dbReference>
<evidence type="ECO:0000313" key="1">
    <source>
        <dbReference type="EMBL" id="TLX46353.1"/>
    </source>
</evidence>
<evidence type="ECO:0000313" key="2">
    <source>
        <dbReference type="Proteomes" id="UP000309186"/>
    </source>
</evidence>